<proteinExistence type="predicted"/>
<dbReference type="EMBL" id="BPLR01020731">
    <property type="protein sequence ID" value="GIX81970.1"/>
    <property type="molecule type" value="Genomic_DNA"/>
</dbReference>
<accession>A0AAV4NB23</accession>
<evidence type="ECO:0000256" key="1">
    <source>
        <dbReference type="SAM" id="MobiDB-lite"/>
    </source>
</evidence>
<organism evidence="2 3">
    <name type="scientific">Caerostris extrusa</name>
    <name type="common">Bark spider</name>
    <name type="synonym">Caerostris bankana</name>
    <dbReference type="NCBI Taxonomy" id="172846"/>
    <lineage>
        <taxon>Eukaryota</taxon>
        <taxon>Metazoa</taxon>
        <taxon>Ecdysozoa</taxon>
        <taxon>Arthropoda</taxon>
        <taxon>Chelicerata</taxon>
        <taxon>Arachnida</taxon>
        <taxon>Araneae</taxon>
        <taxon>Araneomorphae</taxon>
        <taxon>Entelegynae</taxon>
        <taxon>Araneoidea</taxon>
        <taxon>Araneidae</taxon>
        <taxon>Caerostris</taxon>
    </lineage>
</organism>
<protein>
    <submittedName>
        <fullName evidence="2">Uncharacterized protein</fullName>
    </submittedName>
</protein>
<reference evidence="2 3" key="1">
    <citation type="submission" date="2021-06" db="EMBL/GenBank/DDBJ databases">
        <title>Caerostris extrusa draft genome.</title>
        <authorList>
            <person name="Kono N."/>
            <person name="Arakawa K."/>
        </authorList>
    </citation>
    <scope>NUCLEOTIDE SEQUENCE [LARGE SCALE GENOMIC DNA]</scope>
</reference>
<sequence>MRNTTRTKNICGRNKIHRDAKQYLFILRGFRMLLSVYRNNFLSGERVFAGIRLMASENEFFRSSCNPTDNKTIPRSAHITSKIRKFEPGMKRKQPTLQTDLKSNV</sequence>
<gene>
    <name evidence="2" type="ORF">CEXT_494711</name>
</gene>
<dbReference type="AlphaFoldDB" id="A0AAV4NB23"/>
<keyword evidence="3" id="KW-1185">Reference proteome</keyword>
<name>A0AAV4NB23_CAEEX</name>
<feature type="region of interest" description="Disordered" evidence="1">
    <location>
        <begin position="86"/>
        <end position="105"/>
    </location>
</feature>
<comment type="caution">
    <text evidence="2">The sequence shown here is derived from an EMBL/GenBank/DDBJ whole genome shotgun (WGS) entry which is preliminary data.</text>
</comment>
<dbReference type="Proteomes" id="UP001054945">
    <property type="component" value="Unassembled WGS sequence"/>
</dbReference>
<evidence type="ECO:0000313" key="2">
    <source>
        <dbReference type="EMBL" id="GIX81970.1"/>
    </source>
</evidence>
<evidence type="ECO:0000313" key="3">
    <source>
        <dbReference type="Proteomes" id="UP001054945"/>
    </source>
</evidence>
<feature type="compositionally biased region" description="Polar residues" evidence="1">
    <location>
        <begin position="95"/>
        <end position="105"/>
    </location>
</feature>